<accession>A0A918D1B4</accession>
<gene>
    <name evidence="2" type="ORF">GCM10007971_18820</name>
</gene>
<dbReference type="PANTHER" id="PTHR40078">
    <property type="entry name" value="INTEGRAL MEMBRANE PROTEIN-RELATED"/>
    <property type="match status" value="1"/>
</dbReference>
<protein>
    <submittedName>
        <fullName evidence="2">Uncharacterized protein</fullName>
    </submittedName>
</protein>
<reference evidence="2" key="2">
    <citation type="submission" date="2020-09" db="EMBL/GenBank/DDBJ databases">
        <authorList>
            <person name="Sun Q."/>
            <person name="Ohkuma M."/>
        </authorList>
    </citation>
    <scope>NUCLEOTIDE SEQUENCE</scope>
    <source>
        <strain evidence="2">JCM 17251</strain>
    </source>
</reference>
<keyword evidence="1" id="KW-0812">Transmembrane</keyword>
<feature type="transmembrane region" description="Helical" evidence="1">
    <location>
        <begin position="155"/>
        <end position="174"/>
    </location>
</feature>
<dbReference type="EMBL" id="BMOS01000011">
    <property type="protein sequence ID" value="GGN57651.1"/>
    <property type="molecule type" value="Genomic_DNA"/>
</dbReference>
<dbReference type="Pfam" id="PF19700">
    <property type="entry name" value="DUF6198"/>
    <property type="match status" value="1"/>
</dbReference>
<organism evidence="2 3">
    <name type="scientific">Oceanobacillus indicireducens</name>
    <dbReference type="NCBI Taxonomy" id="1004261"/>
    <lineage>
        <taxon>Bacteria</taxon>
        <taxon>Bacillati</taxon>
        <taxon>Bacillota</taxon>
        <taxon>Bacilli</taxon>
        <taxon>Bacillales</taxon>
        <taxon>Bacillaceae</taxon>
        <taxon>Oceanobacillus</taxon>
    </lineage>
</organism>
<keyword evidence="1" id="KW-1133">Transmembrane helix</keyword>
<dbReference type="AlphaFoldDB" id="A0A918D1B4"/>
<name>A0A918D1B4_9BACI</name>
<feature type="transmembrane region" description="Helical" evidence="1">
    <location>
        <begin position="20"/>
        <end position="44"/>
    </location>
</feature>
<dbReference type="InterPro" id="IPR038750">
    <property type="entry name" value="YczE/YyaS-like"/>
</dbReference>
<feature type="transmembrane region" description="Helical" evidence="1">
    <location>
        <begin position="56"/>
        <end position="75"/>
    </location>
</feature>
<dbReference type="Proteomes" id="UP000624041">
    <property type="component" value="Unassembled WGS sequence"/>
</dbReference>
<keyword evidence="1" id="KW-0472">Membrane</keyword>
<reference evidence="2" key="1">
    <citation type="journal article" date="2014" name="Int. J. Syst. Evol. Microbiol.">
        <title>Complete genome sequence of Corynebacterium casei LMG S-19264T (=DSM 44701T), isolated from a smear-ripened cheese.</title>
        <authorList>
            <consortium name="US DOE Joint Genome Institute (JGI-PGF)"/>
            <person name="Walter F."/>
            <person name="Albersmeier A."/>
            <person name="Kalinowski J."/>
            <person name="Ruckert C."/>
        </authorList>
    </citation>
    <scope>NUCLEOTIDE SEQUENCE</scope>
    <source>
        <strain evidence="2">JCM 17251</strain>
    </source>
</reference>
<sequence>MIVANFGSAPWTSAGENLAYILPFSVGVCVIILHMFSFLLSYLMKVRLSLKMIAQSLILAFIFGGFIDLFLYLHQLVYIPGDMFMRGLYLFVGLNFIAIGVSIYFQAGSIYLPTDYLLKAFGKLMKNYTVGNIFFTAVPLVISIVIILYRSEMTGIGIGTLFFMFGLGFLMDMYNRLIRIRNMEVRSSD</sequence>
<keyword evidence="3" id="KW-1185">Reference proteome</keyword>
<dbReference type="PANTHER" id="PTHR40078:SF1">
    <property type="entry name" value="INTEGRAL MEMBRANE PROTEIN"/>
    <property type="match status" value="1"/>
</dbReference>
<feature type="transmembrane region" description="Helical" evidence="1">
    <location>
        <begin position="87"/>
        <end position="107"/>
    </location>
</feature>
<evidence type="ECO:0000256" key="1">
    <source>
        <dbReference type="SAM" id="Phobius"/>
    </source>
</evidence>
<feature type="transmembrane region" description="Helical" evidence="1">
    <location>
        <begin position="128"/>
        <end position="149"/>
    </location>
</feature>
<evidence type="ECO:0000313" key="3">
    <source>
        <dbReference type="Proteomes" id="UP000624041"/>
    </source>
</evidence>
<comment type="caution">
    <text evidence="2">The sequence shown here is derived from an EMBL/GenBank/DDBJ whole genome shotgun (WGS) entry which is preliminary data.</text>
</comment>
<evidence type="ECO:0000313" key="2">
    <source>
        <dbReference type="EMBL" id="GGN57651.1"/>
    </source>
</evidence>
<proteinExistence type="predicted"/>
<dbReference type="RefSeq" id="WP_229782654.1">
    <property type="nucleotide sequence ID" value="NZ_BMOS01000011.1"/>
</dbReference>